<sequence>MTGNKIKHTITFNTSSISDDSHHHHHNNTVVVAEDHCGDVNNDMTAAVATEDSYLFADTPSKSLRENLKGRGKDLNRHTAPAAKLVKAHGKTVQRKRQLL</sequence>
<organism evidence="1">
    <name type="scientific">Lygus hesperus</name>
    <name type="common">Western plant bug</name>
    <dbReference type="NCBI Taxonomy" id="30085"/>
    <lineage>
        <taxon>Eukaryota</taxon>
        <taxon>Metazoa</taxon>
        <taxon>Ecdysozoa</taxon>
        <taxon>Arthropoda</taxon>
        <taxon>Hexapoda</taxon>
        <taxon>Insecta</taxon>
        <taxon>Pterygota</taxon>
        <taxon>Neoptera</taxon>
        <taxon>Paraneoptera</taxon>
        <taxon>Hemiptera</taxon>
        <taxon>Heteroptera</taxon>
        <taxon>Panheteroptera</taxon>
        <taxon>Cimicomorpha</taxon>
        <taxon>Miridae</taxon>
        <taxon>Mirini</taxon>
        <taxon>Lygus</taxon>
    </lineage>
</organism>
<dbReference type="EMBL" id="GDHC01019715">
    <property type="protein sequence ID" value="JAP98913.1"/>
    <property type="molecule type" value="Transcribed_RNA"/>
</dbReference>
<dbReference type="AlphaFoldDB" id="A0A0A9X7L9"/>
<evidence type="ECO:0000313" key="2">
    <source>
        <dbReference type="EMBL" id="JAP98913.1"/>
    </source>
</evidence>
<reference evidence="1" key="1">
    <citation type="journal article" date="2014" name="PLoS ONE">
        <title>Transcriptome-Based Identification of ABC Transporters in the Western Tarnished Plant Bug Lygus hesperus.</title>
        <authorList>
            <person name="Hull J.J."/>
            <person name="Chaney K."/>
            <person name="Geib S.M."/>
            <person name="Fabrick J.A."/>
            <person name="Brent C.S."/>
            <person name="Walsh D."/>
            <person name="Lavine L.C."/>
        </authorList>
    </citation>
    <scope>NUCLEOTIDE SEQUENCE</scope>
</reference>
<proteinExistence type="predicted"/>
<name>A0A0A9X7L9_LYGHE</name>
<evidence type="ECO:0000313" key="1">
    <source>
        <dbReference type="EMBL" id="JAG15999.1"/>
    </source>
</evidence>
<accession>A0A0A9X7L9</accession>
<dbReference type="EMBL" id="GBHO01027605">
    <property type="protein sequence ID" value="JAG15999.1"/>
    <property type="molecule type" value="Transcribed_RNA"/>
</dbReference>
<protein>
    <submittedName>
        <fullName evidence="1">Uncharacterized protein</fullName>
    </submittedName>
</protein>
<reference evidence="1" key="2">
    <citation type="submission" date="2014-07" db="EMBL/GenBank/DDBJ databases">
        <authorList>
            <person name="Hull J."/>
        </authorList>
    </citation>
    <scope>NUCLEOTIDE SEQUENCE</scope>
</reference>
<reference evidence="2" key="3">
    <citation type="journal article" date="2016" name="Gigascience">
        <title>De novo construction of an expanded transcriptome assembly for the western tarnished plant bug, Lygus hesperus.</title>
        <authorList>
            <person name="Tassone E.E."/>
            <person name="Geib S.M."/>
            <person name="Hall B."/>
            <person name="Fabrick J.A."/>
            <person name="Brent C.S."/>
            <person name="Hull J.J."/>
        </authorList>
    </citation>
    <scope>NUCLEOTIDE SEQUENCE</scope>
</reference>
<gene>
    <name evidence="1" type="ORF">CM83_6617</name>
    <name evidence="2" type="ORF">g.5461</name>
</gene>